<feature type="compositionally biased region" description="Polar residues" evidence="11">
    <location>
        <begin position="535"/>
        <end position="545"/>
    </location>
</feature>
<dbReference type="InterPro" id="IPR017441">
    <property type="entry name" value="Protein_kinase_ATP_BS"/>
</dbReference>
<keyword evidence="3" id="KW-0808">Transferase</keyword>
<evidence type="ECO:0000256" key="6">
    <source>
        <dbReference type="ARBA" id="ARBA00022840"/>
    </source>
</evidence>
<keyword evidence="6 10" id="KW-0067">ATP-binding</keyword>
<comment type="similarity">
    <text evidence="1">Belongs to the protein kinase superfamily. CMGC Ser/Thr protein kinase family. CDC2/CDKX subfamily.</text>
</comment>
<keyword evidence="4 10" id="KW-0547">Nucleotide-binding</keyword>
<dbReference type="PROSITE" id="PS00108">
    <property type="entry name" value="PROTEIN_KINASE_ST"/>
    <property type="match status" value="1"/>
</dbReference>
<dbReference type="STRING" id="282301.A0A267EKN1"/>
<dbReference type="GO" id="GO:0004693">
    <property type="term" value="F:cyclin-dependent protein serine/threonine kinase activity"/>
    <property type="evidence" value="ECO:0007669"/>
    <property type="project" value="UniProtKB-EC"/>
</dbReference>
<dbReference type="GO" id="GO:0008024">
    <property type="term" value="C:cyclin/CDK positive transcription elongation factor complex"/>
    <property type="evidence" value="ECO:0007669"/>
    <property type="project" value="TreeGrafter"/>
</dbReference>
<dbReference type="Gene3D" id="3.30.200.20">
    <property type="entry name" value="Phosphorylase Kinase, domain 1"/>
    <property type="match status" value="1"/>
</dbReference>
<dbReference type="GO" id="GO:0032968">
    <property type="term" value="P:positive regulation of transcription elongation by RNA polymerase II"/>
    <property type="evidence" value="ECO:0007669"/>
    <property type="project" value="TreeGrafter"/>
</dbReference>
<evidence type="ECO:0000256" key="2">
    <source>
        <dbReference type="ARBA" id="ARBA00022527"/>
    </source>
</evidence>
<dbReference type="FunFam" id="3.30.200.20:FF:000124">
    <property type="entry name" value="Cyclin-dependent kinase 4"/>
    <property type="match status" value="1"/>
</dbReference>
<dbReference type="Pfam" id="PF00069">
    <property type="entry name" value="Pkinase"/>
    <property type="match status" value="1"/>
</dbReference>
<evidence type="ECO:0000256" key="9">
    <source>
        <dbReference type="ARBA" id="ARBA00049280"/>
    </source>
</evidence>
<evidence type="ECO:0000256" key="10">
    <source>
        <dbReference type="PROSITE-ProRule" id="PRU10141"/>
    </source>
</evidence>
<evidence type="ECO:0000256" key="8">
    <source>
        <dbReference type="ARBA" id="ARBA00048367"/>
    </source>
</evidence>
<sequence length="567" mass="64066">MDEDRRARKRKKDRKKDRKEKRHRRHHRSRSRSSSSDSGSGGGFYGDRRRIRDRERTRDRPSASSSQLQQSPKPAAGVSVGLWSEISRTTGCSPVVPPTKPSAAAEPVEPDRKELAPSRLVQHKSSSKPKSSGDSGDSKKMRPAAPRTPPGPPTPEEATESRPAAVTTAAQSESKPVNSRLPPPPAESRPALCQRRGQDARDLVYLERTLYDFEILAQVGEGAYGQVYKARDRQSGELRALKRVRLEKEKEGFPITAVREIKILKQLHHPNIVSLSEIVIDEESAFYLVFDYMDHDLFGLLESSGTEFHERHIASMMKQLLDGLHYCHGKRFLHRDIKCSNILLNNCGQIKLADFGLARLYASEERPYTNPVITLWYRPPELLLGELQYSSAVDIWSCGCILGELFTRRPMFHASRESEQLEAISQVCGTPTPAVWPSVIRLRDFGTFKPRRLHRRRLREDFAQLPANALDLLDSMLQLDPEKRCTARQALDGSWLRSVNPAAIEPPNLPTDQDCHELWSKRKRKQQQQQQKQQPSSGMRRSSNLAELKRTAASSVGISLAAAREKT</sequence>
<feature type="compositionally biased region" description="Basic and acidic residues" evidence="11">
    <location>
        <begin position="46"/>
        <end position="61"/>
    </location>
</feature>
<dbReference type="InterPro" id="IPR011009">
    <property type="entry name" value="Kinase-like_dom_sf"/>
</dbReference>
<dbReference type="EMBL" id="NIVC01002036">
    <property type="protein sequence ID" value="PAA61399.1"/>
    <property type="molecule type" value="Genomic_DNA"/>
</dbReference>
<comment type="catalytic activity">
    <reaction evidence="8">
        <text>L-seryl-[protein] + ATP = O-phospho-L-seryl-[protein] + ADP + H(+)</text>
        <dbReference type="Rhea" id="RHEA:17989"/>
        <dbReference type="Rhea" id="RHEA-COMP:9863"/>
        <dbReference type="Rhea" id="RHEA-COMP:11604"/>
        <dbReference type="ChEBI" id="CHEBI:15378"/>
        <dbReference type="ChEBI" id="CHEBI:29999"/>
        <dbReference type="ChEBI" id="CHEBI:30616"/>
        <dbReference type="ChEBI" id="CHEBI:83421"/>
        <dbReference type="ChEBI" id="CHEBI:456216"/>
        <dbReference type="EC" id="2.7.11.22"/>
    </reaction>
</comment>
<evidence type="ECO:0000256" key="5">
    <source>
        <dbReference type="ARBA" id="ARBA00022777"/>
    </source>
</evidence>
<comment type="catalytic activity">
    <reaction evidence="7">
        <text>L-threonyl-[protein] + ATP = O-phospho-L-threonyl-[protein] + ADP + H(+)</text>
        <dbReference type="Rhea" id="RHEA:46608"/>
        <dbReference type="Rhea" id="RHEA-COMP:11060"/>
        <dbReference type="Rhea" id="RHEA-COMP:11605"/>
        <dbReference type="ChEBI" id="CHEBI:15378"/>
        <dbReference type="ChEBI" id="CHEBI:30013"/>
        <dbReference type="ChEBI" id="CHEBI:30616"/>
        <dbReference type="ChEBI" id="CHEBI:61977"/>
        <dbReference type="ChEBI" id="CHEBI:456216"/>
        <dbReference type="EC" id="2.7.11.22"/>
    </reaction>
</comment>
<dbReference type="GO" id="GO:0005524">
    <property type="term" value="F:ATP binding"/>
    <property type="evidence" value="ECO:0007669"/>
    <property type="project" value="UniProtKB-UniRule"/>
</dbReference>
<name>A0A267EKN1_9PLAT</name>
<dbReference type="PROSITE" id="PS50011">
    <property type="entry name" value="PROTEIN_KINASE_DOM"/>
    <property type="match status" value="1"/>
</dbReference>
<keyword evidence="2" id="KW-0723">Serine/threonine-protein kinase</keyword>
<dbReference type="SUPFAM" id="SSF56112">
    <property type="entry name" value="Protein kinase-like (PK-like)"/>
    <property type="match status" value="1"/>
</dbReference>
<evidence type="ECO:0000256" key="11">
    <source>
        <dbReference type="SAM" id="MobiDB-lite"/>
    </source>
</evidence>
<feature type="domain" description="Protein kinase" evidence="12">
    <location>
        <begin position="213"/>
        <end position="496"/>
    </location>
</feature>
<evidence type="ECO:0000256" key="4">
    <source>
        <dbReference type="ARBA" id="ARBA00022741"/>
    </source>
</evidence>
<feature type="compositionally biased region" description="Low complexity" evidence="11">
    <location>
        <begin position="62"/>
        <end position="76"/>
    </location>
</feature>
<evidence type="ECO:0000313" key="14">
    <source>
        <dbReference type="Proteomes" id="UP000215902"/>
    </source>
</evidence>
<feature type="compositionally biased region" description="Basic residues" evidence="11">
    <location>
        <begin position="7"/>
        <end position="31"/>
    </location>
</feature>
<feature type="compositionally biased region" description="Polar residues" evidence="11">
    <location>
        <begin position="168"/>
        <end position="177"/>
    </location>
</feature>
<evidence type="ECO:0000313" key="13">
    <source>
        <dbReference type="EMBL" id="PAA61399.1"/>
    </source>
</evidence>
<keyword evidence="14" id="KW-1185">Reference proteome</keyword>
<dbReference type="FunFam" id="1.10.510.10:FF:000415">
    <property type="entry name" value="CMGC/CDK/CRK7 protein kinase, variant"/>
    <property type="match status" value="1"/>
</dbReference>
<dbReference type="Proteomes" id="UP000215902">
    <property type="component" value="Unassembled WGS sequence"/>
</dbReference>
<accession>A0A267EKN1</accession>
<dbReference type="GO" id="GO:0030332">
    <property type="term" value="F:cyclin binding"/>
    <property type="evidence" value="ECO:0007669"/>
    <property type="project" value="TreeGrafter"/>
</dbReference>
<dbReference type="GO" id="GO:0008353">
    <property type="term" value="F:RNA polymerase II CTD heptapeptide repeat kinase activity"/>
    <property type="evidence" value="ECO:0007669"/>
    <property type="project" value="UniProtKB-EC"/>
</dbReference>
<evidence type="ECO:0000259" key="12">
    <source>
        <dbReference type="PROSITE" id="PS50011"/>
    </source>
</evidence>
<comment type="catalytic activity">
    <reaction evidence="9">
        <text>[DNA-directed RNA polymerase] + ATP = phospho-[DNA-directed RNA polymerase] + ADP + H(+)</text>
        <dbReference type="Rhea" id="RHEA:10216"/>
        <dbReference type="Rhea" id="RHEA-COMP:11321"/>
        <dbReference type="Rhea" id="RHEA-COMP:11322"/>
        <dbReference type="ChEBI" id="CHEBI:15378"/>
        <dbReference type="ChEBI" id="CHEBI:30616"/>
        <dbReference type="ChEBI" id="CHEBI:43176"/>
        <dbReference type="ChEBI" id="CHEBI:68546"/>
        <dbReference type="ChEBI" id="CHEBI:456216"/>
        <dbReference type="EC" id="2.7.11.23"/>
    </reaction>
</comment>
<feature type="compositionally biased region" description="Pro residues" evidence="11">
    <location>
        <begin position="146"/>
        <end position="155"/>
    </location>
</feature>
<keyword evidence="5" id="KW-0418">Kinase</keyword>
<dbReference type="OrthoDB" id="28397at2759"/>
<dbReference type="Gene3D" id="1.10.510.10">
    <property type="entry name" value="Transferase(Phosphotransferase) domain 1"/>
    <property type="match status" value="1"/>
</dbReference>
<comment type="caution">
    <text evidence="13">The sequence shown here is derived from an EMBL/GenBank/DDBJ whole genome shotgun (WGS) entry which is preliminary data.</text>
</comment>
<feature type="region of interest" description="Disordered" evidence="11">
    <location>
        <begin position="1"/>
        <end position="197"/>
    </location>
</feature>
<reference evidence="13 14" key="1">
    <citation type="submission" date="2017-06" db="EMBL/GenBank/DDBJ databases">
        <title>A platform for efficient transgenesis in Macrostomum lignano, a flatworm model organism for stem cell research.</title>
        <authorList>
            <person name="Berezikov E."/>
        </authorList>
    </citation>
    <scope>NUCLEOTIDE SEQUENCE [LARGE SCALE GENOMIC DNA]</scope>
    <source>
        <strain evidence="13">DV1</strain>
        <tissue evidence="13">Whole organism</tissue>
    </source>
</reference>
<dbReference type="InterPro" id="IPR050108">
    <property type="entry name" value="CDK"/>
</dbReference>
<feature type="binding site" evidence="10">
    <location>
        <position position="242"/>
    </location>
    <ligand>
        <name>ATP</name>
        <dbReference type="ChEBI" id="CHEBI:30616"/>
    </ligand>
</feature>
<dbReference type="SMART" id="SM00220">
    <property type="entry name" value="S_TKc"/>
    <property type="match status" value="1"/>
</dbReference>
<dbReference type="PANTHER" id="PTHR24056">
    <property type="entry name" value="CELL DIVISION PROTEIN KINASE"/>
    <property type="match status" value="1"/>
</dbReference>
<feature type="region of interest" description="Disordered" evidence="11">
    <location>
        <begin position="519"/>
        <end position="567"/>
    </location>
</feature>
<dbReference type="InterPro" id="IPR008271">
    <property type="entry name" value="Ser/Thr_kinase_AS"/>
</dbReference>
<dbReference type="InterPro" id="IPR000719">
    <property type="entry name" value="Prot_kinase_dom"/>
</dbReference>
<evidence type="ECO:0000256" key="7">
    <source>
        <dbReference type="ARBA" id="ARBA00047811"/>
    </source>
</evidence>
<dbReference type="AlphaFoldDB" id="A0A267EKN1"/>
<gene>
    <name evidence="13" type="ORF">BOX15_Mlig013430g2</name>
</gene>
<dbReference type="PROSITE" id="PS00107">
    <property type="entry name" value="PROTEIN_KINASE_ATP"/>
    <property type="match status" value="1"/>
</dbReference>
<evidence type="ECO:0000256" key="1">
    <source>
        <dbReference type="ARBA" id="ARBA00006485"/>
    </source>
</evidence>
<organism evidence="13 14">
    <name type="scientific">Macrostomum lignano</name>
    <dbReference type="NCBI Taxonomy" id="282301"/>
    <lineage>
        <taxon>Eukaryota</taxon>
        <taxon>Metazoa</taxon>
        <taxon>Spiralia</taxon>
        <taxon>Lophotrochozoa</taxon>
        <taxon>Platyhelminthes</taxon>
        <taxon>Rhabditophora</taxon>
        <taxon>Macrostomorpha</taxon>
        <taxon>Macrostomida</taxon>
        <taxon>Macrostomidae</taxon>
        <taxon>Macrostomum</taxon>
    </lineage>
</organism>
<evidence type="ECO:0000256" key="3">
    <source>
        <dbReference type="ARBA" id="ARBA00022679"/>
    </source>
</evidence>
<protein>
    <recommendedName>
        <fullName evidence="12">Protein kinase domain-containing protein</fullName>
    </recommendedName>
</protein>
<dbReference type="PANTHER" id="PTHR24056:SF546">
    <property type="entry name" value="CYCLIN-DEPENDENT KINASE 12"/>
    <property type="match status" value="1"/>
</dbReference>
<proteinExistence type="inferred from homology"/>